<evidence type="ECO:0000256" key="7">
    <source>
        <dbReference type="RuleBase" id="RU000682"/>
    </source>
</evidence>
<evidence type="ECO:0000256" key="5">
    <source>
        <dbReference type="ARBA" id="ARBA00023242"/>
    </source>
</evidence>
<dbReference type="InterPro" id="IPR000747">
    <property type="entry name" value="HD_engrailed"/>
</dbReference>
<keyword evidence="12" id="KW-1185">Reference proteome</keyword>
<dbReference type="InterPro" id="IPR020479">
    <property type="entry name" value="HD_metazoa"/>
</dbReference>
<dbReference type="PROSITE" id="PS00033">
    <property type="entry name" value="ENGRAILED"/>
    <property type="match status" value="1"/>
</dbReference>
<feature type="domain" description="Homeobox" evidence="10">
    <location>
        <begin position="177"/>
        <end position="237"/>
    </location>
</feature>
<dbReference type="InterPro" id="IPR050720">
    <property type="entry name" value="Engrailed_Homeobox_TFs"/>
</dbReference>
<dbReference type="GO" id="GO:0003677">
    <property type="term" value="F:DNA binding"/>
    <property type="evidence" value="ECO:0007669"/>
    <property type="project" value="UniProtKB-KW"/>
</dbReference>
<dbReference type="InterPro" id="IPR017970">
    <property type="entry name" value="Homeobox_CS"/>
</dbReference>
<proteinExistence type="inferred from homology"/>
<evidence type="ECO:0000259" key="10">
    <source>
        <dbReference type="PROSITE" id="PS50071"/>
    </source>
</evidence>
<evidence type="ECO:0000256" key="1">
    <source>
        <dbReference type="ARBA" id="ARBA00004123"/>
    </source>
</evidence>
<dbReference type="InterPro" id="IPR000047">
    <property type="entry name" value="HTH_motif"/>
</dbReference>
<keyword evidence="3 6" id="KW-0238">DNA-binding</keyword>
<dbReference type="PRINTS" id="PR00026">
    <property type="entry name" value="ENGRAILED"/>
</dbReference>
<evidence type="ECO:0000313" key="12">
    <source>
        <dbReference type="Proteomes" id="UP001307889"/>
    </source>
</evidence>
<keyword evidence="4 6" id="KW-0371">Homeobox</keyword>
<dbReference type="EMBL" id="AP028916">
    <property type="protein sequence ID" value="BES97322.1"/>
    <property type="molecule type" value="Genomic_DNA"/>
</dbReference>
<dbReference type="SMART" id="SM00389">
    <property type="entry name" value="HOX"/>
    <property type="match status" value="1"/>
</dbReference>
<evidence type="ECO:0000256" key="6">
    <source>
        <dbReference type="PROSITE-ProRule" id="PRU00108"/>
    </source>
</evidence>
<feature type="region of interest" description="Disordered" evidence="9">
    <location>
        <begin position="40"/>
        <end position="85"/>
    </location>
</feature>
<dbReference type="Pfam" id="PF10525">
    <property type="entry name" value="Engrail_1_C_sig"/>
    <property type="match status" value="1"/>
</dbReference>
<dbReference type="PROSITE" id="PS00027">
    <property type="entry name" value="HOMEOBOX_1"/>
    <property type="match status" value="1"/>
</dbReference>
<evidence type="ECO:0000256" key="4">
    <source>
        <dbReference type="ARBA" id="ARBA00023155"/>
    </source>
</evidence>
<evidence type="ECO:0000256" key="3">
    <source>
        <dbReference type="ARBA" id="ARBA00023125"/>
    </source>
</evidence>
<reference evidence="11 12" key="1">
    <citation type="submission" date="2023-09" db="EMBL/GenBank/DDBJ databases">
        <title>Nesidiocoris tenuis whole genome shotgun sequence.</title>
        <authorList>
            <person name="Shibata T."/>
            <person name="Shimoda M."/>
            <person name="Kobayashi T."/>
            <person name="Uehara T."/>
        </authorList>
    </citation>
    <scope>NUCLEOTIDE SEQUENCE [LARGE SCALE GENOMIC DNA]</scope>
    <source>
        <strain evidence="11 12">Japan</strain>
    </source>
</reference>
<dbReference type="InterPro" id="IPR019549">
    <property type="entry name" value="Homeobox-engrailed_C-terminal"/>
</dbReference>
<dbReference type="SUPFAM" id="SSF46689">
    <property type="entry name" value="Homeodomain-like"/>
    <property type="match status" value="1"/>
</dbReference>
<evidence type="ECO:0000256" key="8">
    <source>
        <dbReference type="RuleBase" id="RU510713"/>
    </source>
</evidence>
<dbReference type="CDD" id="cd00086">
    <property type="entry name" value="homeodomain"/>
    <property type="match status" value="1"/>
</dbReference>
<dbReference type="Pfam" id="PF00046">
    <property type="entry name" value="Homeodomain"/>
    <property type="match status" value="1"/>
</dbReference>
<dbReference type="PROSITE" id="PS50071">
    <property type="entry name" value="HOMEOBOX_2"/>
    <property type="match status" value="1"/>
</dbReference>
<dbReference type="PRINTS" id="PR00031">
    <property type="entry name" value="HTHREPRESSR"/>
</dbReference>
<keyword evidence="2" id="KW-0217">Developmental protein</keyword>
<dbReference type="InterPro" id="IPR001356">
    <property type="entry name" value="HD"/>
</dbReference>
<dbReference type="Gene3D" id="1.10.10.60">
    <property type="entry name" value="Homeodomain-like"/>
    <property type="match status" value="1"/>
</dbReference>
<feature type="compositionally biased region" description="Pro residues" evidence="9">
    <location>
        <begin position="64"/>
        <end position="75"/>
    </location>
</feature>
<gene>
    <name evidence="11" type="ORF">NTJ_10136</name>
</gene>
<evidence type="ECO:0000256" key="9">
    <source>
        <dbReference type="SAM" id="MobiDB-lite"/>
    </source>
</evidence>
<dbReference type="PRINTS" id="PR00024">
    <property type="entry name" value="HOMEOBOX"/>
</dbReference>
<feature type="region of interest" description="Disordered" evidence="9">
    <location>
        <begin position="159"/>
        <end position="183"/>
    </location>
</feature>
<accession>A0ABN7B134</accession>
<sequence>MALESERSPAVEERRTSAFHRIELLTRPERCYPTIVTGVLPRIMSPSTSPTTSPLSQYEYSPPRKMPSPAPPAEQPPTAGRLSFSVDNILRPEFGRQVRRQIPSPLSSPSPSLSSPSPSLSSRKPNDEVPSPTKIDPVIPDDPSGPVWPAWVYCTRYSDRPSSGPRSRRMKRKEKTKEDKRPRTAFSGEQLARLKTEFGLNRYLTERRRQALAAELGLNEAQIKIWFQNKRAKIKKSTGTRNPLALQLMAQGLYNHSTVPMSDEEGDENVSVKSS</sequence>
<evidence type="ECO:0000313" key="11">
    <source>
        <dbReference type="EMBL" id="BES97322.1"/>
    </source>
</evidence>
<dbReference type="PANTHER" id="PTHR24341:SF6">
    <property type="entry name" value="HOMEOBOX PROTEIN INVECTED"/>
    <property type="match status" value="1"/>
</dbReference>
<organism evidence="11 12">
    <name type="scientific">Nesidiocoris tenuis</name>
    <dbReference type="NCBI Taxonomy" id="355587"/>
    <lineage>
        <taxon>Eukaryota</taxon>
        <taxon>Metazoa</taxon>
        <taxon>Ecdysozoa</taxon>
        <taxon>Arthropoda</taxon>
        <taxon>Hexapoda</taxon>
        <taxon>Insecta</taxon>
        <taxon>Pterygota</taxon>
        <taxon>Neoptera</taxon>
        <taxon>Paraneoptera</taxon>
        <taxon>Hemiptera</taxon>
        <taxon>Heteroptera</taxon>
        <taxon>Panheteroptera</taxon>
        <taxon>Cimicomorpha</taxon>
        <taxon>Miridae</taxon>
        <taxon>Dicyphina</taxon>
        <taxon>Nesidiocoris</taxon>
    </lineage>
</organism>
<dbReference type="Proteomes" id="UP001307889">
    <property type="component" value="Chromosome 8"/>
</dbReference>
<keyword evidence="5 6" id="KW-0539">Nucleus</keyword>
<comment type="subcellular location">
    <subcellularLocation>
        <location evidence="1 6 7">Nucleus</location>
    </subcellularLocation>
</comment>
<protein>
    <recommendedName>
        <fullName evidence="8">Homeobox protein engrailed-like</fullName>
    </recommendedName>
</protein>
<dbReference type="InterPro" id="IPR009057">
    <property type="entry name" value="Homeodomain-like_sf"/>
</dbReference>
<feature type="DNA-binding region" description="Homeobox" evidence="6">
    <location>
        <begin position="179"/>
        <end position="238"/>
    </location>
</feature>
<dbReference type="PANTHER" id="PTHR24341">
    <property type="entry name" value="HOMEOBOX PROTEIN ENGRAILED"/>
    <property type="match status" value="1"/>
</dbReference>
<name>A0ABN7B134_9HEMI</name>
<comment type="similarity">
    <text evidence="8">Belongs to the Engrailed homeobox family.</text>
</comment>
<dbReference type="InterPro" id="IPR019737">
    <property type="entry name" value="Homeobox-engrailed_CS"/>
</dbReference>
<feature type="region of interest" description="Disordered" evidence="9">
    <location>
        <begin position="101"/>
        <end position="142"/>
    </location>
</feature>
<evidence type="ECO:0000256" key="2">
    <source>
        <dbReference type="ARBA" id="ARBA00022473"/>
    </source>
</evidence>
<feature type="compositionally biased region" description="Low complexity" evidence="9">
    <location>
        <begin position="103"/>
        <end position="122"/>
    </location>
</feature>
<feature type="compositionally biased region" description="Low complexity" evidence="9">
    <location>
        <begin position="45"/>
        <end position="54"/>
    </location>
</feature>